<dbReference type="RefSeq" id="WP_245883670.1">
    <property type="nucleotide sequence ID" value="NZ_PVTT01000001.1"/>
</dbReference>
<dbReference type="InterPro" id="IPR028994">
    <property type="entry name" value="Integrin_alpha_N"/>
</dbReference>
<gene>
    <name evidence="1" type="ORF">BCF33_0066</name>
</gene>
<proteinExistence type="predicted"/>
<sequence>MALAAAGPAAAQDVAEARGTGGGCITTRPVGPVVRAPGSGIAAAFYWDPTTAYPHGALGDEVEGRMLLVRPEGRGFCDTVPARDGGVFEDTAPRIADVTGDGRAEVVAVSAHPALGARLEVWGYPLGPGEGPSHDLALVAATAPIGTRFRWLAVAGIVDLDGDGRVEIAFVDRPHLARTLRVVRLEGSRLREVAALEGVTNHRFGAPDISGGIRDCGTGPEVVLASGDWSRLLAVRLVGGALLARDLGPWSREAADAASACTG</sequence>
<evidence type="ECO:0008006" key="3">
    <source>
        <dbReference type="Google" id="ProtNLM"/>
    </source>
</evidence>
<dbReference type="Proteomes" id="UP000238801">
    <property type="component" value="Unassembled WGS sequence"/>
</dbReference>
<evidence type="ECO:0000313" key="1">
    <source>
        <dbReference type="EMBL" id="PRY94476.1"/>
    </source>
</evidence>
<accession>A0A2T0X6C0</accession>
<dbReference type="SUPFAM" id="SSF69318">
    <property type="entry name" value="Integrin alpha N-terminal domain"/>
    <property type="match status" value="1"/>
</dbReference>
<dbReference type="AlphaFoldDB" id="A0A2T0X6C0"/>
<protein>
    <recommendedName>
        <fullName evidence="3">VCBS repeat protein</fullName>
    </recommendedName>
</protein>
<organism evidence="1 2">
    <name type="scientific">Hasllibacter halocynthiae</name>
    <dbReference type="NCBI Taxonomy" id="595589"/>
    <lineage>
        <taxon>Bacteria</taxon>
        <taxon>Pseudomonadati</taxon>
        <taxon>Pseudomonadota</taxon>
        <taxon>Alphaproteobacteria</taxon>
        <taxon>Rhodobacterales</taxon>
        <taxon>Roseobacteraceae</taxon>
        <taxon>Hasllibacter</taxon>
    </lineage>
</organism>
<name>A0A2T0X6C0_9RHOB</name>
<keyword evidence="2" id="KW-1185">Reference proteome</keyword>
<reference evidence="1 2" key="1">
    <citation type="submission" date="2018-03" db="EMBL/GenBank/DDBJ databases">
        <title>Genomic Encyclopedia of Archaeal and Bacterial Type Strains, Phase II (KMG-II): from individual species to whole genera.</title>
        <authorList>
            <person name="Goeker M."/>
        </authorList>
    </citation>
    <scope>NUCLEOTIDE SEQUENCE [LARGE SCALE GENOMIC DNA]</scope>
    <source>
        <strain evidence="1 2">DSM 29318</strain>
    </source>
</reference>
<comment type="caution">
    <text evidence="1">The sequence shown here is derived from an EMBL/GenBank/DDBJ whole genome shotgun (WGS) entry which is preliminary data.</text>
</comment>
<evidence type="ECO:0000313" key="2">
    <source>
        <dbReference type="Proteomes" id="UP000238801"/>
    </source>
</evidence>
<dbReference type="EMBL" id="PVTT01000001">
    <property type="protein sequence ID" value="PRY94476.1"/>
    <property type="molecule type" value="Genomic_DNA"/>
</dbReference>